<keyword evidence="2" id="KW-0812">Transmembrane</keyword>
<dbReference type="PRINTS" id="PR00625">
    <property type="entry name" value="JDOMAIN"/>
</dbReference>
<dbReference type="PROSITE" id="PS50076">
    <property type="entry name" value="DNAJ_2"/>
    <property type="match status" value="1"/>
</dbReference>
<keyword evidence="1" id="KW-0143">Chaperone</keyword>
<feature type="transmembrane region" description="Helical" evidence="2">
    <location>
        <begin position="29"/>
        <end position="51"/>
    </location>
</feature>
<keyword evidence="2" id="KW-1133">Transmembrane helix</keyword>
<dbReference type="NCBIfam" id="NF006948">
    <property type="entry name" value="PRK09430.1"/>
    <property type="match status" value="1"/>
</dbReference>
<dbReference type="Proteomes" id="UP000012043">
    <property type="component" value="Unassembled WGS sequence"/>
</dbReference>
<dbReference type="CDD" id="cd06257">
    <property type="entry name" value="DnaJ"/>
    <property type="match status" value="1"/>
</dbReference>
<name>J2IDC6_9ALTE</name>
<evidence type="ECO:0000259" key="3">
    <source>
        <dbReference type="PROSITE" id="PS50076"/>
    </source>
</evidence>
<proteinExistence type="predicted"/>
<sequence>MRLSEGQDYPAGQLLRLSEDGEVQVWGKVLGALFGLALLKLPGLVLGVLLGHLADQWFLKRWAQLRHRLQPEDEQILFMYSSFAVMGHLAKARGVVTQAHIAQANRFMQQLGLTTSQQREAQAAFRDGKAVNFPFREQLQAFYQCYRSRSEVLQLFLEVQLGTVWAEGKIVPEQRRLLTVIAQELKIAQPVLEQLLRSYQSRQEQTTGNVQGLTLAGAYQLLDCSPECSELELKRAYRKLMAQHHPDKLVSQGVPAAMLEVAKQRSQEIQAAYEFIKQQRAKAG</sequence>
<comment type="caution">
    <text evidence="4">The sequence shown here is derived from an EMBL/GenBank/DDBJ whole genome shotgun (WGS) entry which is preliminary data.</text>
</comment>
<gene>
    <name evidence="4" type="ORF">AEST_23590</name>
</gene>
<protein>
    <submittedName>
        <fullName evidence="4">Dna-J like membrane chaperone protein</fullName>
    </submittedName>
</protein>
<dbReference type="InterPro" id="IPR029024">
    <property type="entry name" value="TerB-like"/>
</dbReference>
<dbReference type="InterPro" id="IPR036869">
    <property type="entry name" value="J_dom_sf"/>
</dbReference>
<dbReference type="Gene3D" id="1.10.3680.10">
    <property type="entry name" value="TerB-like"/>
    <property type="match status" value="1"/>
</dbReference>
<dbReference type="InterPro" id="IPR050817">
    <property type="entry name" value="DjlA_DnaK_co-chaperone"/>
</dbReference>
<evidence type="ECO:0000256" key="2">
    <source>
        <dbReference type="SAM" id="Phobius"/>
    </source>
</evidence>
<dbReference type="PATRIC" id="fig|1197174.4.peg.2310"/>
<evidence type="ECO:0000313" key="4">
    <source>
        <dbReference type="EMBL" id="EJI84684.1"/>
    </source>
</evidence>
<evidence type="ECO:0000256" key="1">
    <source>
        <dbReference type="ARBA" id="ARBA00023186"/>
    </source>
</evidence>
<keyword evidence="5" id="KW-1185">Reference proteome</keyword>
<keyword evidence="2" id="KW-0472">Membrane</keyword>
<dbReference type="PANTHER" id="PTHR24074">
    <property type="entry name" value="CO-CHAPERONE PROTEIN DJLA"/>
    <property type="match status" value="1"/>
</dbReference>
<dbReference type="CDD" id="cd07316">
    <property type="entry name" value="terB_like_DjlA"/>
    <property type="match status" value="1"/>
</dbReference>
<dbReference type="Gene3D" id="1.10.287.110">
    <property type="entry name" value="DnaJ domain"/>
    <property type="match status" value="1"/>
</dbReference>
<dbReference type="Pfam" id="PF00226">
    <property type="entry name" value="DnaJ"/>
    <property type="match status" value="1"/>
</dbReference>
<evidence type="ECO:0000313" key="5">
    <source>
        <dbReference type="Proteomes" id="UP000012043"/>
    </source>
</evidence>
<accession>J2IDC6</accession>
<dbReference type="EMBL" id="ALAB01000028">
    <property type="protein sequence ID" value="EJI84684.1"/>
    <property type="molecule type" value="Genomic_DNA"/>
</dbReference>
<dbReference type="AlphaFoldDB" id="J2IDC6"/>
<reference evidence="4 5" key="1">
    <citation type="journal article" date="2012" name="J. Bacteriol.">
        <title>Genome Sequence of Pectin-Degrading Alishewanella aestuarii Strain B11T, Isolated from Tidal Flat Sediment.</title>
        <authorList>
            <person name="Jung J."/>
            <person name="Choi S."/>
            <person name="Chun J."/>
            <person name="Park W."/>
        </authorList>
    </citation>
    <scope>NUCLEOTIDE SEQUENCE [LARGE SCALE GENOMIC DNA]</scope>
    <source>
        <strain evidence="4 5">B11</strain>
    </source>
</reference>
<feature type="domain" description="J" evidence="3">
    <location>
        <begin position="217"/>
        <end position="284"/>
    </location>
</feature>
<dbReference type="InterPro" id="IPR001623">
    <property type="entry name" value="DnaJ_domain"/>
</dbReference>
<dbReference type="SMART" id="SM00271">
    <property type="entry name" value="DnaJ"/>
    <property type="match status" value="1"/>
</dbReference>
<dbReference type="SUPFAM" id="SSF46565">
    <property type="entry name" value="Chaperone J-domain"/>
    <property type="match status" value="1"/>
</dbReference>
<organism evidence="4 5">
    <name type="scientific">Alishewanella aestuarii B11</name>
    <dbReference type="NCBI Taxonomy" id="1197174"/>
    <lineage>
        <taxon>Bacteria</taxon>
        <taxon>Pseudomonadati</taxon>
        <taxon>Pseudomonadota</taxon>
        <taxon>Gammaproteobacteria</taxon>
        <taxon>Alteromonadales</taxon>
        <taxon>Alteromonadaceae</taxon>
        <taxon>Alishewanella</taxon>
    </lineage>
</organism>